<comment type="caution">
    <text evidence="2">The sequence shown here is derived from an EMBL/GenBank/DDBJ whole genome shotgun (WGS) entry which is preliminary data.</text>
</comment>
<dbReference type="SUPFAM" id="SSF52242">
    <property type="entry name" value="Cobalamin (vitamin B12)-binding domain"/>
    <property type="match status" value="1"/>
</dbReference>
<feature type="domain" description="B12-binding" evidence="1">
    <location>
        <begin position="12"/>
        <end position="150"/>
    </location>
</feature>
<evidence type="ECO:0000313" key="3">
    <source>
        <dbReference type="Proteomes" id="UP001595833"/>
    </source>
</evidence>
<dbReference type="Proteomes" id="UP001595833">
    <property type="component" value="Unassembled WGS sequence"/>
</dbReference>
<dbReference type="InterPro" id="IPR006158">
    <property type="entry name" value="Cobalamin-bd"/>
</dbReference>
<dbReference type="RefSeq" id="WP_344039404.1">
    <property type="nucleotide sequence ID" value="NZ_BAAAKE010000016.1"/>
</dbReference>
<dbReference type="CDD" id="cd02065">
    <property type="entry name" value="B12-binding_like"/>
    <property type="match status" value="1"/>
</dbReference>
<keyword evidence="3" id="KW-1185">Reference proteome</keyword>
<evidence type="ECO:0000313" key="2">
    <source>
        <dbReference type="EMBL" id="MFC5053458.1"/>
    </source>
</evidence>
<protein>
    <submittedName>
        <fullName evidence="2">Cobalamin B12-binding domain-containing protein</fullName>
    </submittedName>
</protein>
<proteinExistence type="predicted"/>
<name>A0ABV9XU23_9PSEU</name>
<dbReference type="EMBL" id="JBHSJB010000006">
    <property type="protein sequence ID" value="MFC5053458.1"/>
    <property type="molecule type" value="Genomic_DNA"/>
</dbReference>
<dbReference type="PROSITE" id="PS51332">
    <property type="entry name" value="B12_BINDING"/>
    <property type="match status" value="1"/>
</dbReference>
<dbReference type="Gene3D" id="3.40.50.280">
    <property type="entry name" value="Cobalamin-binding domain"/>
    <property type="match status" value="1"/>
</dbReference>
<gene>
    <name evidence="2" type="ORF">ACFPFM_06770</name>
</gene>
<evidence type="ECO:0000259" key="1">
    <source>
        <dbReference type="PROSITE" id="PS51332"/>
    </source>
</evidence>
<accession>A0ABV9XU23</accession>
<organism evidence="2 3">
    <name type="scientific">Saccharothrix xinjiangensis</name>
    <dbReference type="NCBI Taxonomy" id="204798"/>
    <lineage>
        <taxon>Bacteria</taxon>
        <taxon>Bacillati</taxon>
        <taxon>Actinomycetota</taxon>
        <taxon>Actinomycetes</taxon>
        <taxon>Pseudonocardiales</taxon>
        <taxon>Pseudonocardiaceae</taxon>
        <taxon>Saccharothrix</taxon>
    </lineage>
</organism>
<sequence length="150" mass="15792">MDLAEPTSAQPGLDIVVTSLASDAHTWNLVYLQLVLEELGHRVVNLGACAPDDLIVTECARLGPDLVVVSSVNGHGFHEAKRVIARLRARPELAATPVVVGGKLGIDGPGGRRRATALTEAGFDGVFEDAAGSIAEFRSFLDRLPVGVRS</sequence>
<reference evidence="3" key="1">
    <citation type="journal article" date="2019" name="Int. J. Syst. Evol. Microbiol.">
        <title>The Global Catalogue of Microorganisms (GCM) 10K type strain sequencing project: providing services to taxonomists for standard genome sequencing and annotation.</title>
        <authorList>
            <consortium name="The Broad Institute Genomics Platform"/>
            <consortium name="The Broad Institute Genome Sequencing Center for Infectious Disease"/>
            <person name="Wu L."/>
            <person name="Ma J."/>
        </authorList>
    </citation>
    <scope>NUCLEOTIDE SEQUENCE [LARGE SCALE GENOMIC DNA]</scope>
    <source>
        <strain evidence="3">KCTC 12848</strain>
    </source>
</reference>
<dbReference type="Pfam" id="PF02310">
    <property type="entry name" value="B12-binding"/>
    <property type="match status" value="1"/>
</dbReference>
<dbReference type="InterPro" id="IPR036724">
    <property type="entry name" value="Cobalamin-bd_sf"/>
</dbReference>